<dbReference type="PANTHER" id="PTHR43415:SF3">
    <property type="entry name" value="GNAT-FAMILY ACETYLTRANSFERASE"/>
    <property type="match status" value="1"/>
</dbReference>
<dbReference type="PROSITE" id="PS51186">
    <property type="entry name" value="GNAT"/>
    <property type="match status" value="1"/>
</dbReference>
<dbReference type="InterPro" id="IPR016181">
    <property type="entry name" value="Acyl_CoA_acyltransferase"/>
</dbReference>
<accession>A0A0G0IRC4</accession>
<organism evidence="2 3">
    <name type="scientific">Berkelbacteria bacterium GW2011_GWA1_36_9</name>
    <dbReference type="NCBI Taxonomy" id="1618331"/>
    <lineage>
        <taxon>Bacteria</taxon>
        <taxon>Candidatus Berkelbacteria</taxon>
    </lineage>
</organism>
<dbReference type="SUPFAM" id="SSF55729">
    <property type="entry name" value="Acyl-CoA N-acyltransferases (Nat)"/>
    <property type="match status" value="1"/>
</dbReference>
<proteinExistence type="predicted"/>
<evidence type="ECO:0000259" key="1">
    <source>
        <dbReference type="PROSITE" id="PS51186"/>
    </source>
</evidence>
<dbReference type="CDD" id="cd04301">
    <property type="entry name" value="NAT_SF"/>
    <property type="match status" value="1"/>
</dbReference>
<comment type="caution">
    <text evidence="2">The sequence shown here is derived from an EMBL/GenBank/DDBJ whole genome shotgun (WGS) entry which is preliminary data.</text>
</comment>
<dbReference type="Proteomes" id="UP000034508">
    <property type="component" value="Unassembled WGS sequence"/>
</dbReference>
<dbReference type="PANTHER" id="PTHR43415">
    <property type="entry name" value="SPERMIDINE N(1)-ACETYLTRANSFERASE"/>
    <property type="match status" value="1"/>
</dbReference>
<dbReference type="AlphaFoldDB" id="A0A0G0IRC4"/>
<keyword evidence="2" id="KW-0808">Transferase</keyword>
<gene>
    <name evidence="2" type="ORF">US31_C0003G0005</name>
</gene>
<name>A0A0G0IRC4_9BACT</name>
<reference evidence="2 3" key="1">
    <citation type="journal article" date="2015" name="Nature">
        <title>rRNA introns, odd ribosomes, and small enigmatic genomes across a large radiation of phyla.</title>
        <authorList>
            <person name="Brown C.T."/>
            <person name="Hug L.A."/>
            <person name="Thomas B.C."/>
            <person name="Sharon I."/>
            <person name="Castelle C.J."/>
            <person name="Singh A."/>
            <person name="Wilkins M.J."/>
            <person name="Williams K.H."/>
            <person name="Banfield J.F."/>
        </authorList>
    </citation>
    <scope>NUCLEOTIDE SEQUENCE [LARGE SCALE GENOMIC DNA]</scope>
</reference>
<dbReference type="GO" id="GO:0016747">
    <property type="term" value="F:acyltransferase activity, transferring groups other than amino-acyl groups"/>
    <property type="evidence" value="ECO:0007669"/>
    <property type="project" value="InterPro"/>
</dbReference>
<dbReference type="Gene3D" id="3.40.630.30">
    <property type="match status" value="1"/>
</dbReference>
<dbReference type="InterPro" id="IPR000182">
    <property type="entry name" value="GNAT_dom"/>
</dbReference>
<dbReference type="Pfam" id="PF00583">
    <property type="entry name" value="Acetyltransf_1"/>
    <property type="match status" value="1"/>
</dbReference>
<sequence length="179" mass="20292">METKTFGDKITIRKLSKGDLKNSKEFLDFINSLVKEEAKILLKKELTLKEEKEKLEKFLESTDKKTMVFLIAEHSGKIVGTTSIDLGRGRKNHIGGFGIIIRDSYRGMGLGKYMVGEVIRLAKKELRPAPKIIQLEVYANNKPAINLYKKMGFKAVARIPKQIQHKGKLVSALTMLKFL</sequence>
<feature type="domain" description="N-acetyltransferase" evidence="1">
    <location>
        <begin position="10"/>
        <end position="179"/>
    </location>
</feature>
<dbReference type="EMBL" id="LBSM01000003">
    <property type="protein sequence ID" value="KKQ18576.1"/>
    <property type="molecule type" value="Genomic_DNA"/>
</dbReference>
<evidence type="ECO:0000313" key="2">
    <source>
        <dbReference type="EMBL" id="KKQ18576.1"/>
    </source>
</evidence>
<protein>
    <submittedName>
        <fullName evidence="2">GCN5-related N-acetyltransferase</fullName>
    </submittedName>
</protein>
<evidence type="ECO:0000313" key="3">
    <source>
        <dbReference type="Proteomes" id="UP000034508"/>
    </source>
</evidence>